<evidence type="ECO:0000313" key="10">
    <source>
        <dbReference type="Proteomes" id="UP000054869"/>
    </source>
</evidence>
<dbReference type="Pfam" id="PF00535">
    <property type="entry name" value="Glycos_transf_2"/>
    <property type="match status" value="1"/>
</dbReference>
<evidence type="ECO:0000256" key="6">
    <source>
        <dbReference type="ARBA" id="ARBA00022989"/>
    </source>
</evidence>
<sequence>MPTNTQMDVSIIIPVYNEVDNVEALYKEIAAALSLERFIYEVIFIDDGSTDGTAERLRLLSQNLPNLRVLYHRRNFGQSAGLLSGAKAAQYSMLVTLDGDGQNDPHDIPRLFEQRKDARTVVLGIRKKRDDNILRRLSSRIGNGVRKRLLNDDCPDTGCSLKLFPRDAFLALPHFNHFHRFLPALFKRAGFRLINLPVNHRPRRHGVSKYGIMNRLFVGIYDLIGVRWLLKRPCAPEVSTNEN</sequence>
<dbReference type="PATRIC" id="fig|45067.4.peg.366"/>
<protein>
    <submittedName>
        <fullName evidence="9">Glycosyl transferase, group 2 family protein</fullName>
    </submittedName>
</protein>
<dbReference type="eggNOG" id="COG0463">
    <property type="taxonomic scope" value="Bacteria"/>
</dbReference>
<dbReference type="Gene3D" id="3.90.550.10">
    <property type="entry name" value="Spore Coat Polysaccharide Biosynthesis Protein SpsA, Chain A"/>
    <property type="match status" value="1"/>
</dbReference>
<dbReference type="InterPro" id="IPR050256">
    <property type="entry name" value="Glycosyltransferase_2"/>
</dbReference>
<dbReference type="AlphaFoldDB" id="A0A0W0VX31"/>
<dbReference type="SUPFAM" id="SSF53448">
    <property type="entry name" value="Nucleotide-diphospho-sugar transferases"/>
    <property type="match status" value="1"/>
</dbReference>
<dbReference type="InterPro" id="IPR029044">
    <property type="entry name" value="Nucleotide-diphossugar_trans"/>
</dbReference>
<keyword evidence="3 9" id="KW-0808">Transferase</keyword>
<keyword evidence="10" id="KW-1185">Reference proteome</keyword>
<dbReference type="GO" id="GO:0005886">
    <property type="term" value="C:plasma membrane"/>
    <property type="evidence" value="ECO:0007669"/>
    <property type="project" value="TreeGrafter"/>
</dbReference>
<dbReference type="EMBL" id="LNYI01000008">
    <property type="protein sequence ID" value="KTD24784.1"/>
    <property type="molecule type" value="Genomic_DNA"/>
</dbReference>
<dbReference type="PANTHER" id="PTHR48090:SF3">
    <property type="entry name" value="UNDECAPRENYL-PHOSPHATE 4-DEOXY-4-FORMAMIDO-L-ARABINOSE TRANSFERASE"/>
    <property type="match status" value="1"/>
</dbReference>
<dbReference type="GO" id="GO:0009103">
    <property type="term" value="P:lipopolysaccharide biosynthetic process"/>
    <property type="evidence" value="ECO:0007669"/>
    <property type="project" value="UniProtKB-KW"/>
</dbReference>
<proteinExistence type="predicted"/>
<evidence type="ECO:0000313" key="9">
    <source>
        <dbReference type="EMBL" id="KTD24784.1"/>
    </source>
</evidence>
<dbReference type="STRING" id="45067.Llan_0346"/>
<keyword evidence="6" id="KW-1133">Transmembrane helix</keyword>
<dbReference type="GO" id="GO:0099621">
    <property type="term" value="F:undecaprenyl-phosphate 4-deoxy-4-formamido-L-arabinose transferase activity"/>
    <property type="evidence" value="ECO:0007669"/>
    <property type="project" value="TreeGrafter"/>
</dbReference>
<keyword evidence="2" id="KW-0328">Glycosyltransferase</keyword>
<comment type="caution">
    <text evidence="9">The sequence shown here is derived from an EMBL/GenBank/DDBJ whole genome shotgun (WGS) entry which is preliminary data.</text>
</comment>
<evidence type="ECO:0000259" key="8">
    <source>
        <dbReference type="Pfam" id="PF00535"/>
    </source>
</evidence>
<evidence type="ECO:0000256" key="2">
    <source>
        <dbReference type="ARBA" id="ARBA00022676"/>
    </source>
</evidence>
<keyword evidence="7" id="KW-0472">Membrane</keyword>
<reference evidence="9 10" key="1">
    <citation type="submission" date="2015-11" db="EMBL/GenBank/DDBJ databases">
        <title>Genomic analysis of 38 Legionella species identifies large and diverse effector repertoires.</title>
        <authorList>
            <person name="Burstein D."/>
            <person name="Amaro F."/>
            <person name="Zusman T."/>
            <person name="Lifshitz Z."/>
            <person name="Cohen O."/>
            <person name="Gilbert J.A."/>
            <person name="Pupko T."/>
            <person name="Shuman H.A."/>
            <person name="Segal G."/>
        </authorList>
    </citation>
    <scope>NUCLEOTIDE SEQUENCE [LARGE SCALE GENOMIC DNA]</scope>
    <source>
        <strain evidence="9 10">ATCC 49751</strain>
    </source>
</reference>
<dbReference type="FunFam" id="3.90.550.10:FF:000170">
    <property type="entry name" value="Dolichol-phosphate mannosyltransferase"/>
    <property type="match status" value="1"/>
</dbReference>
<evidence type="ECO:0000256" key="3">
    <source>
        <dbReference type="ARBA" id="ARBA00022679"/>
    </source>
</evidence>
<keyword evidence="5" id="KW-0448">Lipopolysaccharide biosynthesis</keyword>
<dbReference type="PANTHER" id="PTHR48090">
    <property type="entry name" value="UNDECAPRENYL-PHOSPHATE 4-DEOXY-4-FORMAMIDO-L-ARABINOSE TRANSFERASE-RELATED"/>
    <property type="match status" value="1"/>
</dbReference>
<dbReference type="CDD" id="cd04187">
    <property type="entry name" value="DPM1_like_bac"/>
    <property type="match status" value="1"/>
</dbReference>
<keyword evidence="4" id="KW-0812">Transmembrane</keyword>
<dbReference type="Proteomes" id="UP000054869">
    <property type="component" value="Unassembled WGS sequence"/>
</dbReference>
<evidence type="ECO:0000256" key="4">
    <source>
        <dbReference type="ARBA" id="ARBA00022692"/>
    </source>
</evidence>
<evidence type="ECO:0000256" key="7">
    <source>
        <dbReference type="ARBA" id="ARBA00023136"/>
    </source>
</evidence>
<gene>
    <name evidence="9" type="ORF">Llan_0346</name>
</gene>
<feature type="domain" description="Glycosyltransferase 2-like" evidence="8">
    <location>
        <begin position="10"/>
        <end position="169"/>
    </location>
</feature>
<dbReference type="RefSeq" id="WP_035915248.1">
    <property type="nucleotide sequence ID" value="NZ_CAAAJD010000008.1"/>
</dbReference>
<organism evidence="9 10">
    <name type="scientific">Legionella lansingensis</name>
    <dbReference type="NCBI Taxonomy" id="45067"/>
    <lineage>
        <taxon>Bacteria</taxon>
        <taxon>Pseudomonadati</taxon>
        <taxon>Pseudomonadota</taxon>
        <taxon>Gammaproteobacteria</taxon>
        <taxon>Legionellales</taxon>
        <taxon>Legionellaceae</taxon>
        <taxon>Legionella</taxon>
    </lineage>
</organism>
<evidence type="ECO:0000256" key="5">
    <source>
        <dbReference type="ARBA" id="ARBA00022985"/>
    </source>
</evidence>
<accession>A0A0W0VX31</accession>
<name>A0A0W0VX31_9GAMM</name>
<keyword evidence="1" id="KW-1003">Cell membrane</keyword>
<evidence type="ECO:0000256" key="1">
    <source>
        <dbReference type="ARBA" id="ARBA00022475"/>
    </source>
</evidence>
<dbReference type="InterPro" id="IPR001173">
    <property type="entry name" value="Glyco_trans_2-like"/>
</dbReference>